<protein>
    <recommendedName>
        <fullName evidence="7">Lethal giant larvae homologue 2 domain-containing protein</fullName>
    </recommendedName>
</protein>
<keyword evidence="9" id="KW-1185">Reference proteome</keyword>
<dbReference type="InterPro" id="IPR015943">
    <property type="entry name" value="WD40/YVTN_repeat-like_dom_sf"/>
</dbReference>
<comment type="similarity">
    <text evidence="1">Belongs to the WD repeat L(2)GL family.</text>
</comment>
<sequence>LFPPLPLIVNSLTLKSCSYGKPGVEFYGQHKNGEAAVTQIFFLSNQGRLVTLCDDNSLHLWELNEEEDEADGWVLEEIKEVALEGKLKRISACCLERSGDHLLIGTEGGNIYLLDLKSFEMTEQIIYQDVVLQNVPDDYKVNPGAVEAIAEHPTMEDKILIGYNRGLSVLWDKKETQASKTYVSSQQLESLSWNEDGTRFLSSHNDGSYIEWDAEEPSKAGNPTTPFGPFPCKAISRILWKINTEYSEGIYNLSRSNDGTSWFNRGDLKIFSGGMPRASHGDKNTVTLVQKSKTIALDFTSKVVDFLTIPNAAGTAAGSLIVLVEEELIGIDLEDPAWPQLRLPYLAPLHASPVTATHVVSGVSADVMHKIRDAGEKQSEGLSTKEWPVNGGKTIGDIVEEEGTVLVTGHEDGTVRFWDAGRVAMCPLMTFKSAGTMFLSETEDEIVPAGEDNIPSADQDQQDDEMWPMRKIGSFDPFSDDPRLAIKKIFFCPRSGNLVVGGTAGQVVIAQLSEEKIADGKVQVNVVELVADVDGFAWKGHEALKVKSAATNGTMKFEPGLQSVAIVQLQPPACVTALTASTTWGVVAVGTAHGFTLFDRLAKKAVVVKCTLNPHDYAGGAGDAPMSRRKSFKKSLRESFRKLRKGRSAAPEAPANKRRTATRTASEEKESPRKASTSEKEGTETEKPEKLAEVTEENKAEDEKKEQETEGEKTDEKKEPEKDEKVDEEKSGEKQPDEGAKAEEQRGAQADDEAGKAGASTPKKEVVEVGETKPVERQIEARSADDTFTGLIRCLALVDCNLLSLNTKTPTFWVGNNSGAIFIYTLSFPAAEKRSENAVSVRLAKEIQLKHRAPVMSVSVLDGNVPVAEFPSEPEEVIKPVEQSKPAEAATPVASVEESKEVKEEKEKGAETSAETKEETKKEEKKEEKPPAPVVSHSKPASHPAAHPKVLICSEEQFKIFSLPNLKPLGKYKLTAHEGARIKKVHWAKFSAPIPPSSPSKTESTKRHEEMCLMCLSNQGDVSVFTVPDLRRQMLADCVRKEDINGMLSLSFTSNGEALYLQSSSELQRASLAANHAIESKCGVCLLPDMRPKKQAKVESTKTDAEKVDDATHSDKHNQSTGNGDVKNENKEIVTEESKLETSQMSTDITIDSIKDHVGNLETSITKKTEIKTESISEKIEESITMSKITTISSETVKVPIAGSAFPPSFFSSDEHTVVTQNSSVTVLNSETRALNSSRHPIMAPLASMEDTNTVETPGQD</sequence>
<feature type="compositionally biased region" description="Basic and acidic residues" evidence="6">
    <location>
        <begin position="762"/>
        <end position="771"/>
    </location>
</feature>
<evidence type="ECO:0000313" key="8">
    <source>
        <dbReference type="EMBL" id="CAD7280667.1"/>
    </source>
</evidence>
<evidence type="ECO:0000256" key="5">
    <source>
        <dbReference type="PROSITE-ProRule" id="PRU00221"/>
    </source>
</evidence>
<feature type="region of interest" description="Disordered" evidence="6">
    <location>
        <begin position="1093"/>
        <end position="1131"/>
    </location>
</feature>
<dbReference type="InterPro" id="IPR001680">
    <property type="entry name" value="WD40_rpt"/>
</dbReference>
<dbReference type="Gene3D" id="2.130.10.10">
    <property type="entry name" value="YVTN repeat-like/Quinoprotein amine dehydrogenase"/>
    <property type="match status" value="2"/>
</dbReference>
<dbReference type="GO" id="GO:0008593">
    <property type="term" value="P:regulation of Notch signaling pathway"/>
    <property type="evidence" value="ECO:0007669"/>
    <property type="project" value="TreeGrafter"/>
</dbReference>
<dbReference type="GO" id="GO:0032878">
    <property type="term" value="P:regulation of establishment or maintenance of cell polarity"/>
    <property type="evidence" value="ECO:0007669"/>
    <property type="project" value="TreeGrafter"/>
</dbReference>
<dbReference type="GO" id="GO:0030864">
    <property type="term" value="C:cortical actin cytoskeleton"/>
    <property type="evidence" value="ECO:0007669"/>
    <property type="project" value="TreeGrafter"/>
</dbReference>
<accession>A0A7R9GGV2</accession>
<feature type="compositionally biased region" description="Basic and acidic residues" evidence="6">
    <location>
        <begin position="1093"/>
        <end position="1118"/>
    </location>
</feature>
<dbReference type="PROSITE" id="PS50082">
    <property type="entry name" value="WD_REPEATS_2"/>
    <property type="match status" value="1"/>
</dbReference>
<reference evidence="8" key="1">
    <citation type="submission" date="2020-11" db="EMBL/GenBank/DDBJ databases">
        <authorList>
            <person name="Tran Van P."/>
        </authorList>
    </citation>
    <scope>NUCLEOTIDE SEQUENCE</scope>
</reference>
<evidence type="ECO:0000256" key="4">
    <source>
        <dbReference type="ARBA" id="ARBA00022737"/>
    </source>
</evidence>
<keyword evidence="2" id="KW-0268">Exocytosis</keyword>
<dbReference type="Pfam" id="PF00400">
    <property type="entry name" value="WD40"/>
    <property type="match status" value="1"/>
</dbReference>
<gene>
    <name evidence="8" type="ORF">NMOB1V02_LOCUS8325</name>
</gene>
<keyword evidence="3 5" id="KW-0853">WD repeat</keyword>
<organism evidence="8">
    <name type="scientific">Notodromas monacha</name>
    <dbReference type="NCBI Taxonomy" id="399045"/>
    <lineage>
        <taxon>Eukaryota</taxon>
        <taxon>Metazoa</taxon>
        <taxon>Ecdysozoa</taxon>
        <taxon>Arthropoda</taxon>
        <taxon>Crustacea</taxon>
        <taxon>Oligostraca</taxon>
        <taxon>Ostracoda</taxon>
        <taxon>Podocopa</taxon>
        <taxon>Podocopida</taxon>
        <taxon>Cypridocopina</taxon>
        <taxon>Cypridoidea</taxon>
        <taxon>Cyprididae</taxon>
        <taxon>Notodromas</taxon>
    </lineage>
</organism>
<evidence type="ECO:0000256" key="1">
    <source>
        <dbReference type="ARBA" id="ARBA00008070"/>
    </source>
</evidence>
<dbReference type="GO" id="GO:0006887">
    <property type="term" value="P:exocytosis"/>
    <property type="evidence" value="ECO:0007669"/>
    <property type="project" value="UniProtKB-KW"/>
</dbReference>
<evidence type="ECO:0000256" key="3">
    <source>
        <dbReference type="ARBA" id="ARBA00022574"/>
    </source>
</evidence>
<dbReference type="GO" id="GO:0019905">
    <property type="term" value="F:syntaxin binding"/>
    <property type="evidence" value="ECO:0007669"/>
    <property type="project" value="TreeGrafter"/>
</dbReference>
<feature type="region of interest" description="Disordered" evidence="6">
    <location>
        <begin position="873"/>
        <end position="946"/>
    </location>
</feature>
<dbReference type="GO" id="GO:0005096">
    <property type="term" value="F:GTPase activator activity"/>
    <property type="evidence" value="ECO:0007669"/>
    <property type="project" value="TreeGrafter"/>
</dbReference>
<dbReference type="OrthoDB" id="19944at2759"/>
<dbReference type="SMART" id="SM00320">
    <property type="entry name" value="WD40"/>
    <property type="match status" value="4"/>
</dbReference>
<proteinExistence type="inferred from homology"/>
<dbReference type="Pfam" id="PF08366">
    <property type="entry name" value="LLGL"/>
    <property type="match status" value="1"/>
</dbReference>
<dbReference type="EMBL" id="OA884343">
    <property type="protein sequence ID" value="CAD7280667.1"/>
    <property type="molecule type" value="Genomic_DNA"/>
</dbReference>
<evidence type="ECO:0000259" key="7">
    <source>
        <dbReference type="Pfam" id="PF08366"/>
    </source>
</evidence>
<feature type="region of interest" description="Disordered" evidence="6">
    <location>
        <begin position="640"/>
        <end position="771"/>
    </location>
</feature>
<feature type="compositionally biased region" description="Basic and acidic residues" evidence="6">
    <location>
        <begin position="665"/>
        <end position="746"/>
    </location>
</feature>
<dbReference type="GO" id="GO:0051294">
    <property type="term" value="P:establishment of spindle orientation"/>
    <property type="evidence" value="ECO:0007669"/>
    <property type="project" value="TreeGrafter"/>
</dbReference>
<dbReference type="GO" id="GO:0030866">
    <property type="term" value="P:cortical actin cytoskeleton organization"/>
    <property type="evidence" value="ECO:0007669"/>
    <property type="project" value="TreeGrafter"/>
</dbReference>
<evidence type="ECO:0000256" key="2">
    <source>
        <dbReference type="ARBA" id="ARBA00022483"/>
    </source>
</evidence>
<dbReference type="GO" id="GO:0006893">
    <property type="term" value="P:Golgi to plasma membrane transport"/>
    <property type="evidence" value="ECO:0007669"/>
    <property type="project" value="TreeGrafter"/>
</dbReference>
<dbReference type="InterPro" id="IPR013577">
    <property type="entry name" value="LLGL2"/>
</dbReference>
<evidence type="ECO:0000313" key="9">
    <source>
        <dbReference type="Proteomes" id="UP000678499"/>
    </source>
</evidence>
<dbReference type="SUPFAM" id="SSF50978">
    <property type="entry name" value="WD40 repeat-like"/>
    <property type="match status" value="2"/>
</dbReference>
<dbReference type="InterPro" id="IPR036322">
    <property type="entry name" value="WD40_repeat_dom_sf"/>
</dbReference>
<dbReference type="GO" id="GO:0045159">
    <property type="term" value="F:myosin II binding"/>
    <property type="evidence" value="ECO:0007669"/>
    <property type="project" value="TreeGrafter"/>
</dbReference>
<dbReference type="PANTHER" id="PTHR10241:SF29">
    <property type="entry name" value="LETHAL(2) GIANT LARVAE PROTEIN"/>
    <property type="match status" value="1"/>
</dbReference>
<feature type="domain" description="Lethal giant larvae homologue 2" evidence="7">
    <location>
        <begin position="224"/>
        <end position="339"/>
    </location>
</feature>
<dbReference type="GO" id="GO:0005886">
    <property type="term" value="C:plasma membrane"/>
    <property type="evidence" value="ECO:0007669"/>
    <property type="project" value="TreeGrafter"/>
</dbReference>
<dbReference type="AlphaFoldDB" id="A0A7R9GGV2"/>
<evidence type="ECO:0000256" key="6">
    <source>
        <dbReference type="SAM" id="MobiDB-lite"/>
    </source>
</evidence>
<feature type="compositionally biased region" description="Basic and acidic residues" evidence="6">
    <location>
        <begin position="897"/>
        <end position="930"/>
    </location>
</feature>
<keyword evidence="4" id="KW-0677">Repeat</keyword>
<dbReference type="PRINTS" id="PR00962">
    <property type="entry name" value="LETHAL2GIANT"/>
</dbReference>
<dbReference type="PANTHER" id="PTHR10241">
    <property type="entry name" value="LETHAL 2 GIANT LARVAE PROTEIN"/>
    <property type="match status" value="1"/>
</dbReference>
<dbReference type="Proteomes" id="UP000678499">
    <property type="component" value="Unassembled WGS sequence"/>
</dbReference>
<feature type="non-terminal residue" evidence="8">
    <location>
        <position position="1"/>
    </location>
</feature>
<name>A0A7R9GGV2_9CRUS</name>
<dbReference type="InterPro" id="IPR000664">
    <property type="entry name" value="Lethal2_giant"/>
</dbReference>
<dbReference type="EMBL" id="CAJPEX010002306">
    <property type="protein sequence ID" value="CAG0920819.1"/>
    <property type="molecule type" value="Genomic_DNA"/>
</dbReference>
<feature type="repeat" description="WD" evidence="5">
    <location>
        <begin position="401"/>
        <end position="419"/>
    </location>
</feature>